<keyword evidence="5 6" id="KW-0456">Lyase</keyword>
<dbReference type="Proteomes" id="UP001519349">
    <property type="component" value="Unassembled WGS sequence"/>
</dbReference>
<evidence type="ECO:0000256" key="4">
    <source>
        <dbReference type="ARBA" id="ARBA00022736"/>
    </source>
</evidence>
<evidence type="ECO:0000313" key="8">
    <source>
        <dbReference type="Proteomes" id="UP001519349"/>
    </source>
</evidence>
<dbReference type="SMART" id="SM01133">
    <property type="entry name" value="DeoC"/>
    <property type="match status" value="1"/>
</dbReference>
<reference evidence="7 8" key="1">
    <citation type="submission" date="2018-05" db="EMBL/GenBank/DDBJ databases">
        <title>Draft genome sequence of Streptococcus panodentis CCUG 70867T.</title>
        <authorList>
            <person name="Salva-Serra F."/>
            <person name="Mendez V."/>
            <person name="Jaen-Luchoro D."/>
            <person name="Gonzales-Siles L."/>
            <person name="Karlsson R."/>
            <person name="Engstrom-Jakobsson H."/>
            <person name="Busquets A."/>
            <person name="Gomila M."/>
            <person name="Pineiro-Iglesias B."/>
            <person name="Bennasar-Figueras A."/>
            <person name="Seeger M."/>
            <person name="Moore E."/>
        </authorList>
    </citation>
    <scope>NUCLEOTIDE SEQUENCE [LARGE SCALE GENOMIC DNA]</scope>
    <source>
        <strain evidence="7 8">CCUG 70867</strain>
    </source>
</reference>
<dbReference type="InterPro" id="IPR013785">
    <property type="entry name" value="Aldolase_TIM"/>
</dbReference>
<evidence type="ECO:0000256" key="5">
    <source>
        <dbReference type="ARBA" id="ARBA00023239"/>
    </source>
</evidence>
<protein>
    <recommendedName>
        <fullName evidence="6">Tagatose 1,6-diphosphate aldolase</fullName>
        <ecNumber evidence="6">4.1.2.40</ecNumber>
    </recommendedName>
    <alternativeName>
        <fullName evidence="6">D-tagatose-1,6-bisphosphate aldolase</fullName>
    </alternativeName>
    <alternativeName>
        <fullName evidence="6">Tagatose-bisphosphate aldolase</fullName>
    </alternativeName>
</protein>
<dbReference type="RefSeq" id="WP_209551270.1">
    <property type="nucleotide sequence ID" value="NZ_QFAY01000011.1"/>
</dbReference>
<evidence type="ECO:0000256" key="2">
    <source>
        <dbReference type="ARBA" id="ARBA00005191"/>
    </source>
</evidence>
<comment type="catalytic activity">
    <reaction evidence="1 6">
        <text>D-tagatofuranose 1,6-bisphosphate = D-glyceraldehyde 3-phosphate + dihydroxyacetone phosphate</text>
        <dbReference type="Rhea" id="RHEA:22948"/>
        <dbReference type="ChEBI" id="CHEBI:57642"/>
        <dbReference type="ChEBI" id="CHEBI:58694"/>
        <dbReference type="ChEBI" id="CHEBI:59776"/>
        <dbReference type="EC" id="4.1.2.40"/>
    </reaction>
</comment>
<organism evidence="7 8">
    <name type="scientific">Streptococcus panodentis</name>
    <dbReference type="NCBI Taxonomy" id="1581472"/>
    <lineage>
        <taxon>Bacteria</taxon>
        <taxon>Bacillati</taxon>
        <taxon>Bacillota</taxon>
        <taxon>Bacilli</taxon>
        <taxon>Lactobacillales</taxon>
        <taxon>Streptococcaceae</taxon>
        <taxon>Streptococcus</taxon>
    </lineage>
</organism>
<keyword evidence="4 6" id="KW-0423">Lactose metabolism</keyword>
<comment type="pathway">
    <text evidence="2 6">Carbohydrate metabolism; D-tagatose 6-phosphate degradation; D-glyceraldehyde 3-phosphate and glycerone phosphate from D-tagatose 6-phosphate: step 2/2.</text>
</comment>
<dbReference type="NCBIfam" id="NF009065">
    <property type="entry name" value="PRK12399.1"/>
    <property type="match status" value="1"/>
</dbReference>
<dbReference type="InterPro" id="IPR050552">
    <property type="entry name" value="LacD_aldolase"/>
</dbReference>
<dbReference type="NCBIfam" id="NF003180">
    <property type="entry name" value="PRK04161.1"/>
    <property type="match status" value="1"/>
</dbReference>
<dbReference type="PANTHER" id="PTHR39340:SF1">
    <property type="entry name" value="SULFOFRUCTOSEPHOSPHATE ALDOLASE"/>
    <property type="match status" value="1"/>
</dbReference>
<dbReference type="Gene3D" id="3.20.20.70">
    <property type="entry name" value="Aldolase class I"/>
    <property type="match status" value="1"/>
</dbReference>
<dbReference type="NCBIfam" id="TIGR01232">
    <property type="entry name" value="lacD"/>
    <property type="match status" value="1"/>
</dbReference>
<comment type="caution">
    <text evidence="7">The sequence shown here is derived from an EMBL/GenBank/DDBJ whole genome shotgun (WGS) entry which is preliminary data.</text>
</comment>
<dbReference type="PANTHER" id="PTHR39340">
    <property type="entry name" value="SULFOFRUCTOSEPHOSPHATE ALDOLASE"/>
    <property type="match status" value="1"/>
</dbReference>
<dbReference type="InterPro" id="IPR002915">
    <property type="entry name" value="DeoC/FbaB/LacD_aldolase"/>
</dbReference>
<evidence type="ECO:0000256" key="1">
    <source>
        <dbReference type="ARBA" id="ARBA00000567"/>
    </source>
</evidence>
<comment type="similarity">
    <text evidence="3 6">Belongs to the aldolase LacD family.</text>
</comment>
<evidence type="ECO:0000313" key="7">
    <source>
        <dbReference type="EMBL" id="MBP2620988.1"/>
    </source>
</evidence>
<dbReference type="HAMAP" id="MF_00734">
    <property type="entry name" value="LacD"/>
    <property type="match status" value="1"/>
</dbReference>
<gene>
    <name evidence="6 7" type="primary">lacD</name>
    <name evidence="7" type="ORF">DHL47_06565</name>
</gene>
<dbReference type="SUPFAM" id="SSF51569">
    <property type="entry name" value="Aldolase"/>
    <property type="match status" value="1"/>
</dbReference>
<sequence length="345" mass="38331">MKKLNISHGKVAHLKKLSDEQGIIGALAIDQRGSLKKMLASGEQVLSGDSALIDFKKLISSQLTPYATSILLDPEFGLPAADLRAADCGLIVAYEKTGYDATAEGRLPDLLPNWSVGRIREAGADAVKVLLYYDVDDKPEINDVKQAWVERIGSECLAEDLPYFLEILTYDAQNSSVLDADYARVKPHKVNEAMKVFSEDRYHVDVLKVEVPVNMKFAEGFAPEGLDPVYSLDQVKDYFREQSAATHLPFIFLSAGVSAQLFQETLKIAHEAGSLFNGVLCGRATWKPAVSVFAEEGPEAAKAWLDEAGRQHIEDLNQVLRQTAVSWEDKLDLPFEDRKWQVRDF</sequence>
<dbReference type="EMBL" id="QFAY01000011">
    <property type="protein sequence ID" value="MBP2620988.1"/>
    <property type="molecule type" value="Genomic_DNA"/>
</dbReference>
<name>A0ABS5AXL0_9STRE</name>
<dbReference type="InterPro" id="IPR005927">
    <property type="entry name" value="Tag_1.6-dipho_adolase"/>
</dbReference>
<dbReference type="NCBIfam" id="NF009498">
    <property type="entry name" value="PRK12858.1"/>
    <property type="match status" value="1"/>
</dbReference>
<accession>A0ABS5AXL0</accession>
<proteinExistence type="inferred from homology"/>
<keyword evidence="8" id="KW-1185">Reference proteome</keyword>
<dbReference type="Pfam" id="PF01791">
    <property type="entry name" value="DeoC"/>
    <property type="match status" value="1"/>
</dbReference>
<evidence type="ECO:0000256" key="3">
    <source>
        <dbReference type="ARBA" id="ARBA00008679"/>
    </source>
</evidence>
<evidence type="ECO:0000256" key="6">
    <source>
        <dbReference type="HAMAP-Rule" id="MF_00734"/>
    </source>
</evidence>
<dbReference type="EC" id="4.1.2.40" evidence="6"/>